<comment type="cofactor">
    <cofactor evidence="8">
        <name>Mg(2+)</name>
        <dbReference type="ChEBI" id="CHEBI:18420"/>
    </cofactor>
</comment>
<dbReference type="InterPro" id="IPR025121">
    <property type="entry name" value="GTPase_HflX_N"/>
</dbReference>
<feature type="binding site" evidence="7">
    <location>
        <begin position="237"/>
        <end position="241"/>
    </location>
    <ligand>
        <name>GTP</name>
        <dbReference type="ChEBI" id="CHEBI:37565"/>
    </ligand>
</feature>
<comment type="subcellular location">
    <subcellularLocation>
        <location evidence="6">Cytoplasm</location>
    </subcellularLocation>
    <text evidence="6">May associate with membranes.</text>
</comment>
<keyword evidence="9" id="KW-0175">Coiled coil</keyword>
<evidence type="ECO:0000259" key="10">
    <source>
        <dbReference type="PROSITE" id="PS51705"/>
    </source>
</evidence>
<dbReference type="AlphaFoldDB" id="A0A1F2WGF2"/>
<keyword evidence="2 8" id="KW-0479">Metal-binding</keyword>
<dbReference type="Gene3D" id="6.10.250.2860">
    <property type="match status" value="1"/>
</dbReference>
<gene>
    <name evidence="6" type="primary">hflX</name>
    <name evidence="11" type="ORF">A2Y75_04245</name>
</gene>
<dbReference type="Gene3D" id="3.40.50.300">
    <property type="entry name" value="P-loop containing nucleotide triphosphate hydrolases"/>
    <property type="match status" value="1"/>
</dbReference>
<organism evidence="11 12">
    <name type="scientific">Candidatus Solincola sediminis</name>
    <dbReference type="NCBI Taxonomy" id="1797199"/>
    <lineage>
        <taxon>Bacteria</taxon>
        <taxon>Bacillati</taxon>
        <taxon>Actinomycetota</taxon>
        <taxon>Candidatus Geothermincolia</taxon>
        <taxon>Candidatus Geothermincolales</taxon>
        <taxon>Candidatus Geothermincolaceae</taxon>
        <taxon>Candidatus Solincola</taxon>
    </lineage>
</organism>
<dbReference type="Pfam" id="PF13167">
    <property type="entry name" value="GTP-bdg_N"/>
    <property type="match status" value="1"/>
</dbReference>
<protein>
    <recommendedName>
        <fullName evidence="6">GTPase HflX</fullName>
    </recommendedName>
    <alternativeName>
        <fullName evidence="6">GTP-binding protein HflX</fullName>
    </alternativeName>
</protein>
<evidence type="ECO:0000256" key="5">
    <source>
        <dbReference type="ARBA" id="ARBA00023134"/>
    </source>
</evidence>
<dbReference type="GO" id="GO:0043022">
    <property type="term" value="F:ribosome binding"/>
    <property type="evidence" value="ECO:0007669"/>
    <property type="project" value="TreeGrafter"/>
</dbReference>
<dbReference type="NCBIfam" id="TIGR03156">
    <property type="entry name" value="GTP_HflX"/>
    <property type="match status" value="1"/>
</dbReference>
<comment type="caution">
    <text evidence="11">The sequence shown here is derived from an EMBL/GenBank/DDBJ whole genome shotgun (WGS) entry which is preliminary data.</text>
</comment>
<dbReference type="Pfam" id="PF01926">
    <property type="entry name" value="MMR_HSR1"/>
    <property type="match status" value="1"/>
</dbReference>
<feature type="binding site" evidence="7">
    <location>
        <begin position="349"/>
        <end position="351"/>
    </location>
    <ligand>
        <name>GTP</name>
        <dbReference type="ChEBI" id="CHEBI:37565"/>
    </ligand>
</feature>
<evidence type="ECO:0000256" key="7">
    <source>
        <dbReference type="PIRSR" id="PIRSR006809-1"/>
    </source>
</evidence>
<dbReference type="GO" id="GO:0005737">
    <property type="term" value="C:cytoplasm"/>
    <property type="evidence" value="ECO:0007669"/>
    <property type="project" value="UniProtKB-SubCell"/>
</dbReference>
<accession>A0A1F2WGF2</accession>
<dbReference type="InterPro" id="IPR032305">
    <property type="entry name" value="GTP-bd_M"/>
</dbReference>
<dbReference type="GO" id="GO:0005525">
    <property type="term" value="F:GTP binding"/>
    <property type="evidence" value="ECO:0007669"/>
    <property type="project" value="UniProtKB-UniRule"/>
</dbReference>
<sequence length="437" mass="48303">MALTGRITDGAEKEGAILVSVRWGETSQQEAEASLNELESLAETAGARVDGTLIQARSRPDPATLLGKGKLAELATVIEEESHDLVIFDQELSPSQQRNLENELNLKVIDRTALILDIFALHAHSKEGKAQVEMAQLRYQLTRLIGRGAELSRLGGGIGTRGPGETKLEVDRRRINNRIKTLDRELKDLSRIRRVKRKRRERQAVPTFALVGYTNAGKSSILNALTGAGVVVEDQLFSTLDPTTRRLVLPGNRHAVLTDTVGFINHLPHQLVEAFKSTLEEVKEADALLHVVDVSQQNTQGKIEAVEEVLHEIDAVEMATVYVLNKADLLNDEERAEVTRKMPFGLFTSTRSGEGLQALRERMSSALENIGLVTLLIPREQGHLLSTIYQKGHVISFQEEDNGYLIVATLPPGLVHSYRDYLQEEVALKGEGTAGRR</sequence>
<feature type="binding site" evidence="7">
    <location>
        <begin position="325"/>
        <end position="328"/>
    </location>
    <ligand>
        <name>GTP</name>
        <dbReference type="ChEBI" id="CHEBI:37565"/>
    </ligand>
</feature>
<dbReference type="InterPro" id="IPR006073">
    <property type="entry name" value="GTP-bd"/>
</dbReference>
<comment type="similarity">
    <text evidence="6">Belongs to the TRAFAC class OBG-HflX-like GTPase superfamily. HflX GTPase family.</text>
</comment>
<keyword evidence="4 8" id="KW-0460">Magnesium</keyword>
<feature type="domain" description="Hflx-type G" evidence="10">
    <location>
        <begin position="206"/>
        <end position="371"/>
    </location>
</feature>
<dbReference type="GO" id="GO:0003924">
    <property type="term" value="F:GTPase activity"/>
    <property type="evidence" value="ECO:0007669"/>
    <property type="project" value="UniProtKB-UniRule"/>
</dbReference>
<evidence type="ECO:0000256" key="4">
    <source>
        <dbReference type="ARBA" id="ARBA00022842"/>
    </source>
</evidence>
<dbReference type="Proteomes" id="UP000177876">
    <property type="component" value="Unassembled WGS sequence"/>
</dbReference>
<keyword evidence="1 6" id="KW-0963">Cytoplasm</keyword>
<evidence type="ECO:0000256" key="9">
    <source>
        <dbReference type="SAM" id="Coils"/>
    </source>
</evidence>
<feature type="binding site" evidence="8">
    <location>
        <position position="239"/>
    </location>
    <ligand>
        <name>Mg(2+)</name>
        <dbReference type="ChEBI" id="CHEBI:18420"/>
    </ligand>
</feature>
<dbReference type="SUPFAM" id="SSF52540">
    <property type="entry name" value="P-loop containing nucleoside triphosphate hydrolases"/>
    <property type="match status" value="1"/>
</dbReference>
<dbReference type="PIRSF" id="PIRSF006809">
    <property type="entry name" value="GTP-binding_hflX_prd"/>
    <property type="match status" value="1"/>
</dbReference>
<dbReference type="PROSITE" id="PS51705">
    <property type="entry name" value="G_HFLX"/>
    <property type="match status" value="1"/>
</dbReference>
<keyword evidence="3 6" id="KW-0547">Nucleotide-binding</keyword>
<dbReference type="CDD" id="cd01878">
    <property type="entry name" value="HflX"/>
    <property type="match status" value="1"/>
</dbReference>
<dbReference type="PANTHER" id="PTHR10229">
    <property type="entry name" value="GTP-BINDING PROTEIN HFLX"/>
    <property type="match status" value="1"/>
</dbReference>
<dbReference type="InterPro" id="IPR030394">
    <property type="entry name" value="G_HFLX_dom"/>
</dbReference>
<evidence type="ECO:0000256" key="2">
    <source>
        <dbReference type="ARBA" id="ARBA00022723"/>
    </source>
</evidence>
<dbReference type="InterPro" id="IPR027417">
    <property type="entry name" value="P-loop_NTPase"/>
</dbReference>
<comment type="subunit">
    <text evidence="6">Monomer. Associates with the 50S ribosomal subunit.</text>
</comment>
<dbReference type="PRINTS" id="PR00326">
    <property type="entry name" value="GTP1OBG"/>
</dbReference>
<name>A0A1F2WGF2_9ACTN</name>
<reference evidence="11 12" key="1">
    <citation type="journal article" date="2016" name="Nat. Commun.">
        <title>Thousands of microbial genomes shed light on interconnected biogeochemical processes in an aquifer system.</title>
        <authorList>
            <person name="Anantharaman K."/>
            <person name="Brown C.T."/>
            <person name="Hug L.A."/>
            <person name="Sharon I."/>
            <person name="Castelle C.J."/>
            <person name="Probst A.J."/>
            <person name="Thomas B.C."/>
            <person name="Singh A."/>
            <person name="Wilkins M.J."/>
            <person name="Karaoz U."/>
            <person name="Brodie E.L."/>
            <person name="Williams K.H."/>
            <person name="Hubbard S.S."/>
            <person name="Banfield J.F."/>
        </authorList>
    </citation>
    <scope>NUCLEOTIDE SEQUENCE [LARGE SCALE GENOMIC DNA]</scope>
</reference>
<dbReference type="STRING" id="1797197.A2Y75_04245"/>
<dbReference type="HAMAP" id="MF_00900">
    <property type="entry name" value="GTPase_HflX"/>
    <property type="match status" value="1"/>
</dbReference>
<comment type="function">
    <text evidence="6">GTPase that associates with the 50S ribosomal subunit and may have a role during protein synthesis or ribosome biogenesis.</text>
</comment>
<evidence type="ECO:0000256" key="3">
    <source>
        <dbReference type="ARBA" id="ARBA00022741"/>
    </source>
</evidence>
<evidence type="ECO:0000256" key="1">
    <source>
        <dbReference type="ARBA" id="ARBA00022490"/>
    </source>
</evidence>
<evidence type="ECO:0000256" key="8">
    <source>
        <dbReference type="PIRSR" id="PIRSR006809-2"/>
    </source>
</evidence>
<evidence type="ECO:0000313" key="11">
    <source>
        <dbReference type="EMBL" id="OFW55939.1"/>
    </source>
</evidence>
<keyword evidence="5 6" id="KW-0342">GTP-binding</keyword>
<evidence type="ECO:0000313" key="12">
    <source>
        <dbReference type="Proteomes" id="UP000177876"/>
    </source>
</evidence>
<dbReference type="Gene3D" id="3.40.50.11060">
    <property type="entry name" value="GTPase HflX, N-terminal domain"/>
    <property type="match status" value="1"/>
</dbReference>
<dbReference type="EMBL" id="MELK01000050">
    <property type="protein sequence ID" value="OFW55939.1"/>
    <property type="molecule type" value="Genomic_DNA"/>
</dbReference>
<feature type="coiled-coil region" evidence="9">
    <location>
        <begin position="165"/>
        <end position="192"/>
    </location>
</feature>
<feature type="binding site" evidence="7">
    <location>
        <begin position="212"/>
        <end position="219"/>
    </location>
    <ligand>
        <name>GTP</name>
        <dbReference type="ChEBI" id="CHEBI:37565"/>
    </ligand>
</feature>
<proteinExistence type="inferred from homology"/>
<dbReference type="PANTHER" id="PTHR10229:SF0">
    <property type="entry name" value="GTP-BINDING PROTEIN 6-RELATED"/>
    <property type="match status" value="1"/>
</dbReference>
<dbReference type="InterPro" id="IPR042108">
    <property type="entry name" value="GTPase_HflX_N_sf"/>
</dbReference>
<dbReference type="FunFam" id="3.40.50.11060:FF:000001">
    <property type="entry name" value="GTPase HflX"/>
    <property type="match status" value="1"/>
</dbReference>
<dbReference type="GO" id="GO:0046872">
    <property type="term" value="F:metal ion binding"/>
    <property type="evidence" value="ECO:0007669"/>
    <property type="project" value="UniProtKB-KW"/>
</dbReference>
<dbReference type="Pfam" id="PF16360">
    <property type="entry name" value="GTP-bdg_M"/>
    <property type="match status" value="1"/>
</dbReference>
<feature type="binding site" evidence="8">
    <location>
        <position position="219"/>
    </location>
    <ligand>
        <name>Mg(2+)</name>
        <dbReference type="ChEBI" id="CHEBI:18420"/>
    </ligand>
</feature>
<feature type="binding site" evidence="7">
    <location>
        <begin position="259"/>
        <end position="262"/>
    </location>
    <ligand>
        <name>GTP</name>
        <dbReference type="ChEBI" id="CHEBI:37565"/>
    </ligand>
</feature>
<evidence type="ECO:0000256" key="6">
    <source>
        <dbReference type="HAMAP-Rule" id="MF_00900"/>
    </source>
</evidence>
<dbReference type="InterPro" id="IPR016496">
    <property type="entry name" value="GTPase_HflX"/>
</dbReference>